<sequence>MKKIFLVLIFNVFCSISNGQNSNLKVLNLPENPTKEDFSFLKEELKGVQVLLLGEKTHFDGNVFEMKTKIIQYLQKELGFNTIAFESGVYDVWKAQNEIKKGVSVPLAFKNSLFPIWSGKKEFQSFVQFYDINKSNLKLFGFDNQITGRYGDENLFIDLFEYCNSNQLELKLDRGDLELLIESINSSFVFDENDITYSQYKSSFENLLKAISKKSKTELTFYWTQIIKSLLVLGENCYSKKTLILSPFNTTSDDNSRDKQMADNLLEYIKEHPDEKIICWGANQHFVNNMSSISTPVLKDFVPMGTYIKKALKESMYSLAAVTAYDSIFLGGKWNRTLIDNKSFEYYLRSKNIPHMFISSKQEEMVKPQLNRLFSPEVFVEARLNSIHDGYFYFNKVNRSTLVESDEKELDTDKNSVVESDNRLPVIDNQKQWNEKGIALNEIVIRGRKYPYSIVKKAIINKKNNYALKDFNSKFISSIDVKVRDTTMLNFDFIAKQYELGYDKVNRSYYQLKEIRWNIKNGYAPKSLKSDFFYIYGDNPIIFGKYLDEKKFKKFVFKEDEEITYNGKEVYVINFSTLRDQYSYTNRSFLCDFSGTLYINKDDYAIVKVIEKWEVKKYDSRFDKRIELQGWPKNYIQKESTLEITETDFKKIDGLYYISEVKNKVYGNIVDKDNSTHPFQIVVNSFWNDFNVLNPEKFTYRQEQTLFEKAQYNKSFWDNYDSLNKL</sequence>
<gene>
    <name evidence="1" type="ORF">FLACOL7796_00908</name>
</gene>
<evidence type="ECO:0000313" key="2">
    <source>
        <dbReference type="Proteomes" id="UP000474567"/>
    </source>
</evidence>
<evidence type="ECO:0000313" key="1">
    <source>
        <dbReference type="EMBL" id="CAA9195958.1"/>
    </source>
</evidence>
<dbReference type="EMBL" id="CADCST010000064">
    <property type="protein sequence ID" value="CAA9195958.1"/>
    <property type="molecule type" value="Genomic_DNA"/>
</dbReference>
<dbReference type="CDD" id="cd14728">
    <property type="entry name" value="Ere-like"/>
    <property type="match status" value="1"/>
</dbReference>
<organism evidence="1 2">
    <name type="scientific">Flavobacterium collinsii</name>
    <dbReference type="NCBI Taxonomy" id="1114861"/>
    <lineage>
        <taxon>Bacteria</taxon>
        <taxon>Pseudomonadati</taxon>
        <taxon>Bacteroidota</taxon>
        <taxon>Flavobacteriia</taxon>
        <taxon>Flavobacteriales</taxon>
        <taxon>Flavobacteriaceae</taxon>
        <taxon>Flavobacterium</taxon>
    </lineage>
</organism>
<dbReference type="SUPFAM" id="SSF159501">
    <property type="entry name" value="EreA/ChaN-like"/>
    <property type="match status" value="1"/>
</dbReference>
<protein>
    <recommendedName>
        <fullName evidence="3">Erythromycin esterase</fullName>
    </recommendedName>
</protein>
<name>A0ABM8KF09_9FLAO</name>
<keyword evidence="2" id="KW-1185">Reference proteome</keyword>
<dbReference type="Gene3D" id="3.40.1660.10">
    <property type="entry name" value="EreA-like (biosynthetic domain)"/>
    <property type="match status" value="2"/>
</dbReference>
<dbReference type="InterPro" id="IPR007815">
    <property type="entry name" value="Emycin_Estase"/>
</dbReference>
<dbReference type="Proteomes" id="UP000474567">
    <property type="component" value="Unassembled WGS sequence"/>
</dbReference>
<reference evidence="1 2" key="1">
    <citation type="submission" date="2020-02" db="EMBL/GenBank/DDBJ databases">
        <authorList>
            <person name="Criscuolo A."/>
        </authorList>
    </citation>
    <scope>NUCLEOTIDE SEQUENCE [LARGE SCALE GENOMIC DNA]</scope>
    <source>
        <strain evidence="1">CECT7796</strain>
    </source>
</reference>
<comment type="caution">
    <text evidence="1">The sequence shown here is derived from an EMBL/GenBank/DDBJ whole genome shotgun (WGS) entry which is preliminary data.</text>
</comment>
<dbReference type="PANTHER" id="PTHR31299:SF0">
    <property type="entry name" value="ESTERASE, PUTATIVE (AFU_ORTHOLOGUE AFUA_1G05850)-RELATED"/>
    <property type="match status" value="1"/>
</dbReference>
<evidence type="ECO:0008006" key="3">
    <source>
        <dbReference type="Google" id="ProtNLM"/>
    </source>
</evidence>
<dbReference type="PANTHER" id="PTHR31299">
    <property type="entry name" value="ESTERASE, PUTATIVE (AFU_ORTHOLOGUE AFUA_1G05850)-RELATED"/>
    <property type="match status" value="1"/>
</dbReference>
<dbReference type="Pfam" id="PF05139">
    <property type="entry name" value="Erythro_esteras"/>
    <property type="match status" value="1"/>
</dbReference>
<dbReference type="InterPro" id="IPR052036">
    <property type="entry name" value="Hydrolase/PRTase-associated"/>
</dbReference>
<accession>A0ABM8KF09</accession>
<proteinExistence type="predicted"/>